<reference evidence="1" key="2">
    <citation type="submission" date="2021-04" db="EMBL/GenBank/DDBJ databases">
        <authorList>
            <person name="Gilroy R."/>
        </authorList>
    </citation>
    <scope>NUCLEOTIDE SEQUENCE</scope>
    <source>
        <strain evidence="1">CHK183-1962</strain>
    </source>
</reference>
<dbReference type="EMBL" id="DXEK01000137">
    <property type="protein sequence ID" value="HIX77535.1"/>
    <property type="molecule type" value="Genomic_DNA"/>
</dbReference>
<dbReference type="PROSITE" id="PS51365">
    <property type="entry name" value="RENAL_DIPEPTIDASE_2"/>
    <property type="match status" value="1"/>
</dbReference>
<comment type="caution">
    <text evidence="1">The sequence shown here is derived from an EMBL/GenBank/DDBJ whole genome shotgun (WGS) entry which is preliminary data.</text>
</comment>
<proteinExistence type="predicted"/>
<dbReference type="GO" id="GO:0006508">
    <property type="term" value="P:proteolysis"/>
    <property type="evidence" value="ECO:0007669"/>
    <property type="project" value="InterPro"/>
</dbReference>
<organism evidence="1 2">
    <name type="scientific">Candidatus Fusicatenibacter merdavium</name>
    <dbReference type="NCBI Taxonomy" id="2838600"/>
    <lineage>
        <taxon>Bacteria</taxon>
        <taxon>Bacillati</taxon>
        <taxon>Bacillota</taxon>
        <taxon>Clostridia</taxon>
        <taxon>Lachnospirales</taxon>
        <taxon>Lachnospiraceae</taxon>
        <taxon>Fusicatenibacter</taxon>
    </lineage>
</organism>
<dbReference type="Proteomes" id="UP000886890">
    <property type="component" value="Unassembled WGS sequence"/>
</dbReference>
<name>A0A9D1XE54_9FIRM</name>
<dbReference type="GO" id="GO:0070573">
    <property type="term" value="F:metallodipeptidase activity"/>
    <property type="evidence" value="ECO:0007669"/>
    <property type="project" value="InterPro"/>
</dbReference>
<gene>
    <name evidence="1" type="ORF">H9734_08090</name>
</gene>
<evidence type="ECO:0000313" key="2">
    <source>
        <dbReference type="Proteomes" id="UP000886890"/>
    </source>
</evidence>
<dbReference type="PANTHER" id="PTHR10443">
    <property type="entry name" value="MICROSOMAL DIPEPTIDASE"/>
    <property type="match status" value="1"/>
</dbReference>
<protein>
    <submittedName>
        <fullName evidence="1">Dipeptidase</fullName>
    </submittedName>
</protein>
<dbReference type="AlphaFoldDB" id="A0A9D1XE54"/>
<accession>A0A9D1XE54</accession>
<dbReference type="CDD" id="cd01301">
    <property type="entry name" value="rDP_like"/>
    <property type="match status" value="1"/>
</dbReference>
<dbReference type="PANTHER" id="PTHR10443:SF12">
    <property type="entry name" value="DIPEPTIDASE"/>
    <property type="match status" value="1"/>
</dbReference>
<sequence length="312" mass="35289">MDFHCDTLTMLKPEQESFEKNTHMVDLERLEKAEVRVQCCAAFVPTGRFSQEERDQKSMEEFLRIRSVWDSVLKQYPDRVLPVQYVEDMEQCFREKKTGLLLTIEDGGVCGAELSNVQKVFDLGVRLITLTWNYENAFAYPNGSQGGLKPLGIEAVEEMNRLGILVDVSHLSDDGFWDVRKYSKRPFLASHSNARAVTGHQRNLTDEMIRAIGEAGGIIGLNFAPGFLGEDEQSRVSDMVRHVLHLREKGGSEVLALGSDFDGIRGKLEIDGPDKFVLLWEALHKAGLSETELEGMWHGNGERILREVLPHR</sequence>
<dbReference type="Pfam" id="PF01244">
    <property type="entry name" value="Peptidase_M19"/>
    <property type="match status" value="1"/>
</dbReference>
<evidence type="ECO:0000313" key="1">
    <source>
        <dbReference type="EMBL" id="HIX77535.1"/>
    </source>
</evidence>
<dbReference type="InterPro" id="IPR032466">
    <property type="entry name" value="Metal_Hydrolase"/>
</dbReference>
<dbReference type="InterPro" id="IPR008257">
    <property type="entry name" value="Pept_M19"/>
</dbReference>
<dbReference type="SUPFAM" id="SSF51556">
    <property type="entry name" value="Metallo-dependent hydrolases"/>
    <property type="match status" value="1"/>
</dbReference>
<dbReference type="Gene3D" id="3.20.20.140">
    <property type="entry name" value="Metal-dependent hydrolases"/>
    <property type="match status" value="1"/>
</dbReference>
<reference evidence="1" key="1">
    <citation type="journal article" date="2021" name="PeerJ">
        <title>Extensive microbial diversity within the chicken gut microbiome revealed by metagenomics and culture.</title>
        <authorList>
            <person name="Gilroy R."/>
            <person name="Ravi A."/>
            <person name="Getino M."/>
            <person name="Pursley I."/>
            <person name="Horton D.L."/>
            <person name="Alikhan N.F."/>
            <person name="Baker D."/>
            <person name="Gharbi K."/>
            <person name="Hall N."/>
            <person name="Watson M."/>
            <person name="Adriaenssens E.M."/>
            <person name="Foster-Nyarko E."/>
            <person name="Jarju S."/>
            <person name="Secka A."/>
            <person name="Antonio M."/>
            <person name="Oren A."/>
            <person name="Chaudhuri R.R."/>
            <person name="La Ragione R."/>
            <person name="Hildebrand F."/>
            <person name="Pallen M.J."/>
        </authorList>
    </citation>
    <scope>NUCLEOTIDE SEQUENCE</scope>
    <source>
        <strain evidence="1">CHK183-1962</strain>
    </source>
</reference>